<reference evidence="1" key="1">
    <citation type="journal article" date="2013" name="Nat. Commun.">
        <title>Whole-genome sequencing of Oryza brachyantha reveals mechanisms underlying Oryza genome evolution.</title>
        <authorList>
            <person name="Chen J."/>
            <person name="Huang Q."/>
            <person name="Gao D."/>
            <person name="Wang J."/>
            <person name="Lang Y."/>
            <person name="Liu T."/>
            <person name="Li B."/>
            <person name="Bai Z."/>
            <person name="Luis Goicoechea J."/>
            <person name="Liang C."/>
            <person name="Chen C."/>
            <person name="Zhang W."/>
            <person name="Sun S."/>
            <person name="Liao Y."/>
            <person name="Zhang X."/>
            <person name="Yang L."/>
            <person name="Song C."/>
            <person name="Wang M."/>
            <person name="Shi J."/>
            <person name="Liu G."/>
            <person name="Liu J."/>
            <person name="Zhou H."/>
            <person name="Zhou W."/>
            <person name="Yu Q."/>
            <person name="An N."/>
            <person name="Chen Y."/>
            <person name="Cai Q."/>
            <person name="Wang B."/>
            <person name="Liu B."/>
            <person name="Min J."/>
            <person name="Huang Y."/>
            <person name="Wu H."/>
            <person name="Li Z."/>
            <person name="Zhang Y."/>
            <person name="Yin Y."/>
            <person name="Song W."/>
            <person name="Jiang J."/>
            <person name="Jackson S.A."/>
            <person name="Wing R.A."/>
            <person name="Wang J."/>
            <person name="Chen M."/>
        </authorList>
    </citation>
    <scope>NUCLEOTIDE SEQUENCE [LARGE SCALE GENOMIC DNA]</scope>
    <source>
        <strain evidence="1">cv. IRGC 101232</strain>
    </source>
</reference>
<dbReference type="HOGENOM" id="CLU_2149721_0_0_1"/>
<accession>J3NBI5</accession>
<protein>
    <submittedName>
        <fullName evidence="1">Uncharacterized protein</fullName>
    </submittedName>
</protein>
<reference evidence="1" key="2">
    <citation type="submission" date="2013-04" db="UniProtKB">
        <authorList>
            <consortium name="EnsemblPlants"/>
        </authorList>
    </citation>
    <scope>IDENTIFICATION</scope>
</reference>
<dbReference type="Proteomes" id="UP000006038">
    <property type="component" value="Chromosome 12"/>
</dbReference>
<name>J3NBI5_ORYBR</name>
<evidence type="ECO:0000313" key="1">
    <source>
        <dbReference type="EnsemblPlants" id="OB12G13430.1"/>
    </source>
</evidence>
<dbReference type="Gramene" id="OB12G13430.1">
    <property type="protein sequence ID" value="OB12G13430.1"/>
    <property type="gene ID" value="OB12G13430"/>
</dbReference>
<keyword evidence="2" id="KW-1185">Reference proteome</keyword>
<dbReference type="EnsemblPlants" id="OB12G13430.1">
    <property type="protein sequence ID" value="OB12G13430.1"/>
    <property type="gene ID" value="OB12G13430"/>
</dbReference>
<proteinExistence type="predicted"/>
<organism evidence="1">
    <name type="scientific">Oryza brachyantha</name>
    <name type="common">malo sina</name>
    <dbReference type="NCBI Taxonomy" id="4533"/>
    <lineage>
        <taxon>Eukaryota</taxon>
        <taxon>Viridiplantae</taxon>
        <taxon>Streptophyta</taxon>
        <taxon>Embryophyta</taxon>
        <taxon>Tracheophyta</taxon>
        <taxon>Spermatophyta</taxon>
        <taxon>Magnoliopsida</taxon>
        <taxon>Liliopsida</taxon>
        <taxon>Poales</taxon>
        <taxon>Poaceae</taxon>
        <taxon>BOP clade</taxon>
        <taxon>Oryzoideae</taxon>
        <taxon>Oryzeae</taxon>
        <taxon>Oryzinae</taxon>
        <taxon>Oryza</taxon>
    </lineage>
</organism>
<evidence type="ECO:0000313" key="2">
    <source>
        <dbReference type="Proteomes" id="UP000006038"/>
    </source>
</evidence>
<sequence length="112" mass="12459">MCADHPLKRTRLASYKLVLVGFLHNELNWLQDIVSIQTFGPGQPIPSGTLLRTPKESACVGLKPLVITLLLCLDDDLSNKYSRSLVLYHFIRAFGACGGTSCCWRIGIQNIR</sequence>
<dbReference type="AlphaFoldDB" id="J3NBI5"/>